<sequence length="859" mass="97621">MNVSKVVISGITILFCCTLYAPLIAQNERGFVSGAAMNSPSSHRSFTELIDGAYQSLSIKNYEKAYLEFKLAFQDANIAKYRNADDVNWQAINNDFGVVCDTLGTRLLSTERHVEAIRYFVEATTPYLRADNQEAVFDITKKMAQISLATNPAPEKYDNAIKKYQDFLTFRRIKDIDLIAQAHYEIAVLYLEKGEKEKSISFLQESIKNFEKEEEKIAIYKKLANFYKYLKEQKGYSNLIYEEATNFLKEEIDKTLDHELKANLYLIKADFELKRGKSGSFYKDYTSAINLFQEDNNPLGAANTCIKAAQTLYEAAEYSKAKAYLEEGKKLITTMKNKNHPDVKHTTMLLQDMLEDVQRREKLETIEGKAGTLDEQLEEQQRQFLTIISLVLMSALVFVGISFYNARKNNKLLHRKNIEIYFQKEQISQQHNNIVKQKDELETSYRNISLLSEIGQKITATLDIDSVVHLVHECFSGLVSTDIFAVGVYNPTIERVNFIYHVENGTELAEHGINLQRQENQFLAKCLKSGRELVLSDEEKEIKSQLFLPLSANNKVTGIITVQSKKANAYSKRDLNLLKALASYTSVALANANAYQIIENKNKHITDSLRYGKTIQQALLPSKEKLESVFKESFIFFRPKDIVSGDFYWFSTVYNKNIVAAVDCTGHGVPGAFMSMIGHTLLNEIVNQNKITDPAQILGLLHANIRKALNQSAESGNANDDGMDAAICVIESISDEQTKVTFAGAKRPLVCIPYPHTEIKHIRGDRKSIGGLQKEEYRVFNNHELILNKNSLIYLFTDGFPDQNGIDKGSFSTKRFENLLLQHASEPLASQKEILRRELAHHQQEAEQRDDMTIIGIRV</sequence>
<dbReference type="Gene3D" id="3.60.40.10">
    <property type="entry name" value="PPM-type phosphatase domain"/>
    <property type="match status" value="1"/>
</dbReference>
<dbReference type="InterPro" id="IPR029016">
    <property type="entry name" value="GAF-like_dom_sf"/>
</dbReference>
<feature type="domain" description="PPM-type phosphatase" evidence="3">
    <location>
        <begin position="630"/>
        <end position="859"/>
    </location>
</feature>
<keyword evidence="1" id="KW-0378">Hydrolase</keyword>
<dbReference type="SUPFAM" id="SSF48452">
    <property type="entry name" value="TPR-like"/>
    <property type="match status" value="2"/>
</dbReference>
<reference evidence="4 5" key="1">
    <citation type="submission" date="2016-10" db="EMBL/GenBank/DDBJ databases">
        <authorList>
            <person name="de Groot N.N."/>
        </authorList>
    </citation>
    <scope>NUCLEOTIDE SEQUENCE [LARGE SCALE GENOMIC DNA]</scope>
    <source>
        <strain>GEY</strain>
        <strain evidence="5">DSM 9560</strain>
    </source>
</reference>
<evidence type="ECO:0000313" key="4">
    <source>
        <dbReference type="EMBL" id="SFE48095.1"/>
    </source>
</evidence>
<organism evidence="4 5">
    <name type="scientific">Thermoflexibacter ruber</name>
    <dbReference type="NCBI Taxonomy" id="1003"/>
    <lineage>
        <taxon>Bacteria</taxon>
        <taxon>Pseudomonadati</taxon>
        <taxon>Bacteroidota</taxon>
        <taxon>Cytophagia</taxon>
        <taxon>Cytophagales</taxon>
        <taxon>Thermoflexibacteraceae</taxon>
        <taxon>Thermoflexibacter</taxon>
    </lineage>
</organism>
<dbReference type="GO" id="GO:0016791">
    <property type="term" value="F:phosphatase activity"/>
    <property type="evidence" value="ECO:0007669"/>
    <property type="project" value="TreeGrafter"/>
</dbReference>
<protein>
    <submittedName>
        <fullName evidence="4">Serine phosphatase RsbU, regulator of sigma subunit</fullName>
    </submittedName>
</protein>
<dbReference type="InterPro" id="IPR052016">
    <property type="entry name" value="Bact_Sigma-Reg"/>
</dbReference>
<dbReference type="InterPro" id="IPR011990">
    <property type="entry name" value="TPR-like_helical_dom_sf"/>
</dbReference>
<evidence type="ECO:0000259" key="3">
    <source>
        <dbReference type="SMART" id="SM00331"/>
    </source>
</evidence>
<dbReference type="STRING" id="1003.SAMN04488541_100230"/>
<dbReference type="PANTHER" id="PTHR43156">
    <property type="entry name" value="STAGE II SPORULATION PROTEIN E-RELATED"/>
    <property type="match status" value="1"/>
</dbReference>
<dbReference type="InterPro" id="IPR036457">
    <property type="entry name" value="PPM-type-like_dom_sf"/>
</dbReference>
<dbReference type="Proteomes" id="UP000199513">
    <property type="component" value="Unassembled WGS sequence"/>
</dbReference>
<dbReference type="InterPro" id="IPR001932">
    <property type="entry name" value="PPM-type_phosphatase-like_dom"/>
</dbReference>
<dbReference type="Gene3D" id="3.30.450.40">
    <property type="match status" value="1"/>
</dbReference>
<proteinExistence type="predicted"/>
<evidence type="ECO:0000256" key="1">
    <source>
        <dbReference type="ARBA" id="ARBA00022801"/>
    </source>
</evidence>
<keyword evidence="2" id="KW-0472">Membrane</keyword>
<dbReference type="OrthoDB" id="1119265at2"/>
<dbReference type="InterPro" id="IPR003018">
    <property type="entry name" value="GAF"/>
</dbReference>
<dbReference type="SUPFAM" id="SSF55781">
    <property type="entry name" value="GAF domain-like"/>
    <property type="match status" value="1"/>
</dbReference>
<dbReference type="Gene3D" id="1.25.40.10">
    <property type="entry name" value="Tetratricopeptide repeat domain"/>
    <property type="match status" value="1"/>
</dbReference>
<keyword evidence="2" id="KW-1133">Transmembrane helix</keyword>
<name>A0A1I2AVS1_9BACT</name>
<accession>A0A1I2AVS1</accession>
<dbReference type="EMBL" id="FONY01000002">
    <property type="protein sequence ID" value="SFE48095.1"/>
    <property type="molecule type" value="Genomic_DNA"/>
</dbReference>
<dbReference type="SMART" id="SM00331">
    <property type="entry name" value="PP2C_SIG"/>
    <property type="match status" value="1"/>
</dbReference>
<gene>
    <name evidence="4" type="ORF">SAMN04488541_100230</name>
</gene>
<keyword evidence="5" id="KW-1185">Reference proteome</keyword>
<evidence type="ECO:0000313" key="5">
    <source>
        <dbReference type="Proteomes" id="UP000199513"/>
    </source>
</evidence>
<dbReference type="Pfam" id="PF13185">
    <property type="entry name" value="GAF_2"/>
    <property type="match status" value="1"/>
</dbReference>
<dbReference type="Pfam" id="PF07228">
    <property type="entry name" value="SpoIIE"/>
    <property type="match status" value="1"/>
</dbReference>
<dbReference type="AlphaFoldDB" id="A0A1I2AVS1"/>
<dbReference type="PANTHER" id="PTHR43156:SF9">
    <property type="entry name" value="HAMP DOMAIN-CONTAINING PROTEIN"/>
    <property type="match status" value="1"/>
</dbReference>
<keyword evidence="2" id="KW-0812">Transmembrane</keyword>
<dbReference type="RefSeq" id="WP_091538660.1">
    <property type="nucleotide sequence ID" value="NZ_FONY01000002.1"/>
</dbReference>
<evidence type="ECO:0000256" key="2">
    <source>
        <dbReference type="SAM" id="Phobius"/>
    </source>
</evidence>
<feature type="transmembrane region" description="Helical" evidence="2">
    <location>
        <begin position="384"/>
        <end position="406"/>
    </location>
</feature>